<dbReference type="AlphaFoldDB" id="A0A1W9KZE2"/>
<keyword evidence="2" id="KW-0808">Transferase</keyword>
<dbReference type="Gene3D" id="1.10.3210.10">
    <property type="entry name" value="Hypothetical protein af1432"/>
    <property type="match status" value="1"/>
</dbReference>
<keyword evidence="2" id="KW-0418">Kinase</keyword>
<feature type="domain" description="HDOD" evidence="1">
    <location>
        <begin position="13"/>
        <end position="204"/>
    </location>
</feature>
<dbReference type="PROSITE" id="PS51833">
    <property type="entry name" value="HDOD"/>
    <property type="match status" value="1"/>
</dbReference>
<reference evidence="2 3" key="1">
    <citation type="submission" date="2017-01" db="EMBL/GenBank/DDBJ databases">
        <title>Novel large sulfur bacteria in the metagenomes of groundwater-fed chemosynthetic microbial mats in the Lake Huron basin.</title>
        <authorList>
            <person name="Sharrar A.M."/>
            <person name="Flood B.E."/>
            <person name="Bailey J.V."/>
            <person name="Jones D.S."/>
            <person name="Biddanda B."/>
            <person name="Ruberg S.A."/>
            <person name="Marcus D.N."/>
            <person name="Dick G.J."/>
        </authorList>
    </citation>
    <scope>NUCLEOTIDE SEQUENCE [LARGE SCALE GENOMIC DNA]</scope>
    <source>
        <strain evidence="2">A7</strain>
    </source>
</reference>
<dbReference type="SUPFAM" id="SSF109604">
    <property type="entry name" value="HD-domain/PDEase-like"/>
    <property type="match status" value="1"/>
</dbReference>
<dbReference type="InterPro" id="IPR013976">
    <property type="entry name" value="HDOD"/>
</dbReference>
<dbReference type="PANTHER" id="PTHR33525:SF3">
    <property type="entry name" value="RIBONUCLEASE Y"/>
    <property type="match status" value="1"/>
</dbReference>
<organism evidence="2 3">
    <name type="scientific">Rhodoferax ferrireducens</name>
    <dbReference type="NCBI Taxonomy" id="192843"/>
    <lineage>
        <taxon>Bacteria</taxon>
        <taxon>Pseudomonadati</taxon>
        <taxon>Pseudomonadota</taxon>
        <taxon>Betaproteobacteria</taxon>
        <taxon>Burkholderiales</taxon>
        <taxon>Comamonadaceae</taxon>
        <taxon>Rhodoferax</taxon>
    </lineage>
</organism>
<protein>
    <submittedName>
        <fullName evidence="2">Histidine kinase</fullName>
    </submittedName>
</protein>
<name>A0A1W9KZE2_9BURK</name>
<evidence type="ECO:0000313" key="3">
    <source>
        <dbReference type="Proteomes" id="UP000192505"/>
    </source>
</evidence>
<gene>
    <name evidence="2" type="ORF">BWK72_02200</name>
</gene>
<evidence type="ECO:0000259" key="1">
    <source>
        <dbReference type="PROSITE" id="PS51833"/>
    </source>
</evidence>
<comment type="caution">
    <text evidence="2">The sequence shown here is derived from an EMBL/GenBank/DDBJ whole genome shotgun (WGS) entry which is preliminary data.</text>
</comment>
<dbReference type="Proteomes" id="UP000192505">
    <property type="component" value="Unassembled WGS sequence"/>
</dbReference>
<dbReference type="Pfam" id="PF08668">
    <property type="entry name" value="HDOD"/>
    <property type="match status" value="1"/>
</dbReference>
<accession>A0A1W9KZE2</accession>
<proteinExistence type="predicted"/>
<dbReference type="PANTHER" id="PTHR33525">
    <property type="match status" value="1"/>
</dbReference>
<dbReference type="EMBL" id="MTEI01000001">
    <property type="protein sequence ID" value="OQW90055.1"/>
    <property type="molecule type" value="Genomic_DNA"/>
</dbReference>
<dbReference type="GO" id="GO:0016301">
    <property type="term" value="F:kinase activity"/>
    <property type="evidence" value="ECO:0007669"/>
    <property type="project" value="UniProtKB-KW"/>
</dbReference>
<dbReference type="InterPro" id="IPR052340">
    <property type="entry name" value="RNase_Y/CdgJ"/>
</dbReference>
<evidence type="ECO:0000313" key="2">
    <source>
        <dbReference type="EMBL" id="OQW90055.1"/>
    </source>
</evidence>
<sequence length="266" mass="29128">MHSLDDFFATIKLPSMSEVAHELIQTLNSDSPDVFDVSQIISRDPALSARLLRLANSAQFGLPRGVNAIDDAIQMVGLGQVRALALSACLSDAFAPLPGLKLQEFWQNSMACAGYARWLASALEMDTQQAWLTGMMLRLGELLIGQANPQALTEIERLPHPPGARWEREKRLIGFSEGQITAELARRWNFPMQITQALERAYDPLVEQAFSRLGAVVNLAGLLADMPGADALAVDALPHDVINALALDVRWMKATFPAADSFVQLH</sequence>